<organism evidence="2 3">
    <name type="scientific">Lactiplantibacillus mudanjiangensis</name>
    <dbReference type="NCBI Taxonomy" id="1296538"/>
    <lineage>
        <taxon>Bacteria</taxon>
        <taxon>Bacillati</taxon>
        <taxon>Bacillota</taxon>
        <taxon>Bacilli</taxon>
        <taxon>Lactobacillales</taxon>
        <taxon>Lactobacillaceae</taxon>
        <taxon>Lactiplantibacillus</taxon>
    </lineage>
</organism>
<dbReference type="AlphaFoldDB" id="A0A660DXB5"/>
<evidence type="ECO:0000313" key="3">
    <source>
        <dbReference type="Proteomes" id="UP000289996"/>
    </source>
</evidence>
<name>A0A660DXB5_9LACO</name>
<sequence>MTKWRQRLLMIVVSVSAIGIVTMSETTAQAAKITTVKRTAYHANKGNIYTSTALNKVRAKAKTYQNTTLYVTKHATLKQNGKKKVFYYIDSKKVQGWLWRGYLKAGKIAPSVASMNSAMANQFLKQTNKYRAAKGMKPVSLDPNRMALLKQYKVWFKKSGSDYDVDNDAFGVESGKVGLPTDELFSTFAPITSKYDLKSSKNMCQFAIDTFMIIGNRQVDYKGADILQPETSKIGISWFEVNGKTYTMLLTNRYY</sequence>
<evidence type="ECO:0000256" key="1">
    <source>
        <dbReference type="SAM" id="SignalP"/>
    </source>
</evidence>
<keyword evidence="1" id="KW-0732">Signal</keyword>
<dbReference type="RefSeq" id="WP_130845292.1">
    <property type="nucleotide sequence ID" value="NZ_BJDY01000004.1"/>
</dbReference>
<feature type="chain" id="PRO_5024835600" description="D-alanyl-D-alanine carboxypeptidase" evidence="1">
    <location>
        <begin position="31"/>
        <end position="255"/>
    </location>
</feature>
<dbReference type="OrthoDB" id="2329850at2"/>
<dbReference type="Gene3D" id="3.40.33.10">
    <property type="entry name" value="CAP"/>
    <property type="match status" value="1"/>
</dbReference>
<keyword evidence="3" id="KW-1185">Reference proteome</keyword>
<dbReference type="Proteomes" id="UP000289996">
    <property type="component" value="Unassembled WGS sequence"/>
</dbReference>
<dbReference type="InterPro" id="IPR035940">
    <property type="entry name" value="CAP_sf"/>
</dbReference>
<proteinExistence type="predicted"/>
<reference evidence="2 3" key="1">
    <citation type="submission" date="2018-11" db="EMBL/GenBank/DDBJ databases">
        <authorList>
            <person name="Wuyts S."/>
        </authorList>
    </citation>
    <scope>NUCLEOTIDE SEQUENCE [LARGE SCALE GENOMIC DNA]</scope>
    <source>
        <strain evidence="2">Lactobacillus mudanjiangensis AMBF249</strain>
    </source>
</reference>
<accession>A0A660DXB5</accession>
<feature type="signal peptide" evidence="1">
    <location>
        <begin position="1"/>
        <end position="30"/>
    </location>
</feature>
<gene>
    <name evidence="2" type="ORF">MUDAN_MDHGFNIF_02540</name>
</gene>
<evidence type="ECO:0000313" key="2">
    <source>
        <dbReference type="EMBL" id="VDG27708.1"/>
    </source>
</evidence>
<protein>
    <recommendedName>
        <fullName evidence="4">D-alanyl-D-alanine carboxypeptidase</fullName>
    </recommendedName>
</protein>
<dbReference type="EMBL" id="UYIG01000046">
    <property type="protein sequence ID" value="VDG27708.1"/>
    <property type="molecule type" value="Genomic_DNA"/>
</dbReference>
<evidence type="ECO:0008006" key="4">
    <source>
        <dbReference type="Google" id="ProtNLM"/>
    </source>
</evidence>